<dbReference type="EMBL" id="JBHMEI010000001">
    <property type="protein sequence ID" value="MFB9199605.1"/>
    <property type="molecule type" value="Genomic_DNA"/>
</dbReference>
<dbReference type="Proteomes" id="UP001589647">
    <property type="component" value="Unassembled WGS sequence"/>
</dbReference>
<evidence type="ECO:0000313" key="3">
    <source>
        <dbReference type="Proteomes" id="UP001589647"/>
    </source>
</evidence>
<keyword evidence="1" id="KW-0812">Transmembrane</keyword>
<keyword evidence="1" id="KW-0472">Membrane</keyword>
<comment type="caution">
    <text evidence="2">The sequence shown here is derived from an EMBL/GenBank/DDBJ whole genome shotgun (WGS) entry which is preliminary data.</text>
</comment>
<keyword evidence="1" id="KW-1133">Transmembrane helix</keyword>
<feature type="transmembrane region" description="Helical" evidence="1">
    <location>
        <begin position="79"/>
        <end position="99"/>
    </location>
</feature>
<reference evidence="2 3" key="1">
    <citation type="submission" date="2024-09" db="EMBL/GenBank/DDBJ databases">
        <authorList>
            <person name="Sun Q."/>
            <person name="Mori K."/>
        </authorList>
    </citation>
    <scope>NUCLEOTIDE SEQUENCE [LARGE SCALE GENOMIC DNA]</scope>
    <source>
        <strain evidence="2 3">CCM 3426</strain>
    </source>
</reference>
<keyword evidence="3" id="KW-1185">Reference proteome</keyword>
<evidence type="ECO:0000313" key="2">
    <source>
        <dbReference type="EMBL" id="MFB9199605.1"/>
    </source>
</evidence>
<feature type="transmembrane region" description="Helical" evidence="1">
    <location>
        <begin position="114"/>
        <end position="135"/>
    </location>
</feature>
<dbReference type="RefSeq" id="WP_189645326.1">
    <property type="nucleotide sequence ID" value="NZ_BMRC01000001.1"/>
</dbReference>
<evidence type="ECO:0000256" key="1">
    <source>
        <dbReference type="SAM" id="Phobius"/>
    </source>
</evidence>
<protein>
    <submittedName>
        <fullName evidence="2">Uncharacterized protein</fullName>
    </submittedName>
</protein>
<proteinExistence type="predicted"/>
<feature type="transmembrane region" description="Helical" evidence="1">
    <location>
        <begin position="12"/>
        <end position="35"/>
    </location>
</feature>
<accession>A0ABV5I4Z1</accession>
<gene>
    <name evidence="2" type="ORF">ACFFV7_00260</name>
</gene>
<name>A0ABV5I4Z1_9ACTN</name>
<sequence length="145" mass="14528">MPTSTIPAPAGRAIGATLLGGVGVLLAMDLIGAFMAVSAGLNPTFLDALGPQARLSAPIPMMVAQAVLVAGATRSRRGVAIPAAALLAVAGVLAFVSGFYDGGYTAELSAGQRIYQIALVSAHLAVAVVAALRLAGLLRRRPARV</sequence>
<organism evidence="2 3">
    <name type="scientific">Nonomuraea spiralis</name>
    <dbReference type="NCBI Taxonomy" id="46182"/>
    <lineage>
        <taxon>Bacteria</taxon>
        <taxon>Bacillati</taxon>
        <taxon>Actinomycetota</taxon>
        <taxon>Actinomycetes</taxon>
        <taxon>Streptosporangiales</taxon>
        <taxon>Streptosporangiaceae</taxon>
        <taxon>Nonomuraea</taxon>
    </lineage>
</organism>
<feature type="transmembrane region" description="Helical" evidence="1">
    <location>
        <begin position="55"/>
        <end position="72"/>
    </location>
</feature>